<keyword evidence="2" id="KW-1185">Reference proteome</keyword>
<proteinExistence type="predicted"/>
<dbReference type="AlphaFoldDB" id="A0A178IP84"/>
<protein>
    <submittedName>
        <fullName evidence="1">Uncharacterized protein</fullName>
    </submittedName>
</protein>
<dbReference type="STRING" id="1184151.AW736_05345"/>
<evidence type="ECO:0000313" key="2">
    <source>
        <dbReference type="Proteomes" id="UP000078486"/>
    </source>
</evidence>
<dbReference type="Proteomes" id="UP000078486">
    <property type="component" value="Unassembled WGS sequence"/>
</dbReference>
<sequence>MEPIKRRCRNLNKSGEQDFIIGKIGRHRQPDLCLGIQHRPGGMAAMMKNAASCFWGGHTATGLHHKPDRCVSREMGILGIRDFWIGNPGMRALIEGKLRSRTQQAAFCLYENFIVGDRWARLRPQFNRSRSGKHNLDSFFHEYRKRIDRYSQVLLIT</sequence>
<reference evidence="1 2" key="1">
    <citation type="submission" date="2016-01" db="EMBL/GenBank/DDBJ databases">
        <title>High potential of lignocellulose degradation of a new Verrucomicrobia species.</title>
        <authorList>
            <person name="Wang Y."/>
            <person name="Shi Y."/>
            <person name="Qiu Z."/>
            <person name="Liu S."/>
            <person name="Yang H."/>
        </authorList>
    </citation>
    <scope>NUCLEOTIDE SEQUENCE [LARGE SCALE GENOMIC DNA]</scope>
    <source>
        <strain evidence="1 2">TSB47</strain>
    </source>
</reference>
<gene>
    <name evidence="1" type="ORF">AW736_05345</name>
</gene>
<comment type="caution">
    <text evidence="1">The sequence shown here is derived from an EMBL/GenBank/DDBJ whole genome shotgun (WGS) entry which is preliminary data.</text>
</comment>
<accession>A0A178IP84</accession>
<organism evidence="1 2">
    <name type="scientific">Termitidicoccus mucosus</name>
    <dbReference type="NCBI Taxonomy" id="1184151"/>
    <lineage>
        <taxon>Bacteria</taxon>
        <taxon>Pseudomonadati</taxon>
        <taxon>Verrucomicrobiota</taxon>
        <taxon>Opitutia</taxon>
        <taxon>Opitutales</taxon>
        <taxon>Opitutaceae</taxon>
        <taxon>Termitidicoccus</taxon>
    </lineage>
</organism>
<dbReference type="EMBL" id="LRRQ01000042">
    <property type="protein sequence ID" value="OAM91055.1"/>
    <property type="molecule type" value="Genomic_DNA"/>
</dbReference>
<evidence type="ECO:0000313" key="1">
    <source>
        <dbReference type="EMBL" id="OAM91055.1"/>
    </source>
</evidence>
<name>A0A178IP84_9BACT</name>